<sequence>MENTRAIRQISTVRKVAKKAAKDRRALNFRHFRLQQLVREECAPMTTNRGSLVGAAPPTPESPTSIKAKATATPLVEPMQDLSLFPAGHPKHETHGEITMGTMSQVAEDIYKLAAINFDEMDLSEYMKYMLTDMKEKGQLETAILDTLVTRDFVLTALHRQESAKKDFGAFISKQAALANLPKSLDPSFQPCKNCGDRFHFQPPVDTYGRRLASAEHVYAGECRYHPGALRCYNDEIIRTGEPLKEKFLTHGRVKMHEFQLMIYECYWDCCGAKLVAPGPDAGARTKKNKHMPLQVWEIREEGDGDVGCQVLRHHVKADEFRLV</sequence>
<protein>
    <submittedName>
        <fullName evidence="1">Uncharacterized protein</fullName>
    </submittedName>
</protein>
<accession>A0ACC0CLA1</accession>
<name>A0ACC0CLA1_9PEZI</name>
<evidence type="ECO:0000313" key="1">
    <source>
        <dbReference type="EMBL" id="KAI6081110.1"/>
    </source>
</evidence>
<proteinExistence type="predicted"/>
<dbReference type="EMBL" id="MU394407">
    <property type="protein sequence ID" value="KAI6081110.1"/>
    <property type="molecule type" value="Genomic_DNA"/>
</dbReference>
<dbReference type="Proteomes" id="UP001497680">
    <property type="component" value="Unassembled WGS sequence"/>
</dbReference>
<evidence type="ECO:0000313" key="2">
    <source>
        <dbReference type="Proteomes" id="UP001497680"/>
    </source>
</evidence>
<keyword evidence="2" id="KW-1185">Reference proteome</keyword>
<gene>
    <name evidence="1" type="ORF">F4821DRAFT_265233</name>
</gene>
<comment type="caution">
    <text evidence="1">The sequence shown here is derived from an EMBL/GenBank/DDBJ whole genome shotgun (WGS) entry which is preliminary data.</text>
</comment>
<organism evidence="1 2">
    <name type="scientific">Hypoxylon rubiginosum</name>
    <dbReference type="NCBI Taxonomy" id="110542"/>
    <lineage>
        <taxon>Eukaryota</taxon>
        <taxon>Fungi</taxon>
        <taxon>Dikarya</taxon>
        <taxon>Ascomycota</taxon>
        <taxon>Pezizomycotina</taxon>
        <taxon>Sordariomycetes</taxon>
        <taxon>Xylariomycetidae</taxon>
        <taxon>Xylariales</taxon>
        <taxon>Hypoxylaceae</taxon>
        <taxon>Hypoxylon</taxon>
    </lineage>
</organism>
<reference evidence="1 2" key="1">
    <citation type="journal article" date="2022" name="New Phytol.">
        <title>Ecological generalism drives hyperdiversity of secondary metabolite gene clusters in xylarialean endophytes.</title>
        <authorList>
            <person name="Franco M.E.E."/>
            <person name="Wisecaver J.H."/>
            <person name="Arnold A.E."/>
            <person name="Ju Y.M."/>
            <person name="Slot J.C."/>
            <person name="Ahrendt S."/>
            <person name="Moore L.P."/>
            <person name="Eastman K.E."/>
            <person name="Scott K."/>
            <person name="Konkel Z."/>
            <person name="Mondo S.J."/>
            <person name="Kuo A."/>
            <person name="Hayes R.D."/>
            <person name="Haridas S."/>
            <person name="Andreopoulos B."/>
            <person name="Riley R."/>
            <person name="LaButti K."/>
            <person name="Pangilinan J."/>
            <person name="Lipzen A."/>
            <person name="Amirebrahimi M."/>
            <person name="Yan J."/>
            <person name="Adam C."/>
            <person name="Keymanesh K."/>
            <person name="Ng V."/>
            <person name="Louie K."/>
            <person name="Northen T."/>
            <person name="Drula E."/>
            <person name="Henrissat B."/>
            <person name="Hsieh H.M."/>
            <person name="Youens-Clark K."/>
            <person name="Lutzoni F."/>
            <person name="Miadlikowska J."/>
            <person name="Eastwood D.C."/>
            <person name="Hamelin R.C."/>
            <person name="Grigoriev I.V."/>
            <person name="U'Ren J.M."/>
        </authorList>
    </citation>
    <scope>NUCLEOTIDE SEQUENCE [LARGE SCALE GENOMIC DNA]</scope>
    <source>
        <strain evidence="1 2">ER1909</strain>
    </source>
</reference>